<dbReference type="AlphaFoldDB" id="A0A8T0EGP1"/>
<proteinExistence type="predicted"/>
<dbReference type="Proteomes" id="UP000807504">
    <property type="component" value="Unassembled WGS sequence"/>
</dbReference>
<gene>
    <name evidence="1" type="ORF">HNY73_018352</name>
</gene>
<protein>
    <submittedName>
        <fullName evidence="1">Uncharacterized protein</fullName>
    </submittedName>
</protein>
<comment type="caution">
    <text evidence="1">The sequence shown here is derived from an EMBL/GenBank/DDBJ whole genome shotgun (WGS) entry which is preliminary data.</text>
</comment>
<keyword evidence="2" id="KW-1185">Reference proteome</keyword>
<evidence type="ECO:0000313" key="1">
    <source>
        <dbReference type="EMBL" id="KAF8770874.1"/>
    </source>
</evidence>
<name>A0A8T0EGP1_ARGBR</name>
<organism evidence="1 2">
    <name type="scientific">Argiope bruennichi</name>
    <name type="common">Wasp spider</name>
    <name type="synonym">Aranea bruennichi</name>
    <dbReference type="NCBI Taxonomy" id="94029"/>
    <lineage>
        <taxon>Eukaryota</taxon>
        <taxon>Metazoa</taxon>
        <taxon>Ecdysozoa</taxon>
        <taxon>Arthropoda</taxon>
        <taxon>Chelicerata</taxon>
        <taxon>Arachnida</taxon>
        <taxon>Araneae</taxon>
        <taxon>Araneomorphae</taxon>
        <taxon>Entelegynae</taxon>
        <taxon>Araneoidea</taxon>
        <taxon>Araneidae</taxon>
        <taxon>Argiope</taxon>
    </lineage>
</organism>
<accession>A0A8T0EGP1</accession>
<dbReference type="EMBL" id="JABXBU010002228">
    <property type="protein sequence ID" value="KAF8770874.1"/>
    <property type="molecule type" value="Genomic_DNA"/>
</dbReference>
<reference evidence="1" key="2">
    <citation type="submission" date="2020-06" db="EMBL/GenBank/DDBJ databases">
        <authorList>
            <person name="Sheffer M."/>
        </authorList>
    </citation>
    <scope>NUCLEOTIDE SEQUENCE</scope>
</reference>
<evidence type="ECO:0000313" key="2">
    <source>
        <dbReference type="Proteomes" id="UP000807504"/>
    </source>
</evidence>
<sequence>MGELVLTAISIQTGHPKQTNNLDDGQIYLHTDPRQNGTTCWRSKVQKSQCFAFPTQKVELSKVGCLMEETVNKHLIHHPMELFISSPSPTPHSVVIRCGGDDG</sequence>
<reference evidence="1" key="1">
    <citation type="journal article" date="2020" name="bioRxiv">
        <title>Chromosome-level reference genome of the European wasp spider Argiope bruennichi: a resource for studies on range expansion and evolutionary adaptation.</title>
        <authorList>
            <person name="Sheffer M.M."/>
            <person name="Hoppe A."/>
            <person name="Krehenwinkel H."/>
            <person name="Uhl G."/>
            <person name="Kuss A.W."/>
            <person name="Jensen L."/>
            <person name="Jensen C."/>
            <person name="Gillespie R.G."/>
            <person name="Hoff K.J."/>
            <person name="Prost S."/>
        </authorList>
    </citation>
    <scope>NUCLEOTIDE SEQUENCE</scope>
</reference>